<proteinExistence type="inferred from homology"/>
<keyword evidence="9 10" id="KW-0227">DNA damage</keyword>
<dbReference type="AlphaFoldDB" id="A0A6N7QQX7"/>
<evidence type="ECO:0000259" key="11">
    <source>
        <dbReference type="Pfam" id="PF02463"/>
    </source>
</evidence>
<name>A0A6N7QQX7_9GAMM</name>
<dbReference type="HAMAP" id="MF_00365">
    <property type="entry name" value="RecF"/>
    <property type="match status" value="1"/>
</dbReference>
<evidence type="ECO:0000256" key="5">
    <source>
        <dbReference type="ARBA" id="ARBA00022705"/>
    </source>
</evidence>
<evidence type="ECO:0000313" key="12">
    <source>
        <dbReference type="EMBL" id="MRH78402.1"/>
    </source>
</evidence>
<dbReference type="InterPro" id="IPR001238">
    <property type="entry name" value="DNA-binding_RecF"/>
</dbReference>
<feature type="domain" description="RecF/RecN/SMC N-terminal" evidence="11">
    <location>
        <begin position="14"/>
        <end position="350"/>
    </location>
</feature>
<evidence type="ECO:0000256" key="2">
    <source>
        <dbReference type="ARBA" id="ARBA00008016"/>
    </source>
</evidence>
<organism evidence="12 13">
    <name type="scientific">Spiribacter salilacus</name>
    <dbReference type="NCBI Taxonomy" id="2664894"/>
    <lineage>
        <taxon>Bacteria</taxon>
        <taxon>Pseudomonadati</taxon>
        <taxon>Pseudomonadota</taxon>
        <taxon>Gammaproteobacteria</taxon>
        <taxon>Chromatiales</taxon>
        <taxon>Ectothiorhodospiraceae</taxon>
        <taxon>Spiribacter</taxon>
    </lineage>
</organism>
<evidence type="ECO:0000313" key="13">
    <source>
        <dbReference type="Proteomes" id="UP000433788"/>
    </source>
</evidence>
<protein>
    <recommendedName>
        <fullName evidence="3 9">DNA replication and repair protein RecF</fullName>
    </recommendedName>
</protein>
<dbReference type="Gene3D" id="3.40.50.300">
    <property type="entry name" value="P-loop containing nucleotide triphosphate hydrolases"/>
    <property type="match status" value="1"/>
</dbReference>
<comment type="subcellular location">
    <subcellularLocation>
        <location evidence="1 9 10">Cytoplasm</location>
    </subcellularLocation>
</comment>
<evidence type="ECO:0000256" key="4">
    <source>
        <dbReference type="ARBA" id="ARBA00022490"/>
    </source>
</evidence>
<evidence type="ECO:0000256" key="8">
    <source>
        <dbReference type="ARBA" id="ARBA00023125"/>
    </source>
</evidence>
<comment type="similarity">
    <text evidence="2 9 10">Belongs to the RecF family.</text>
</comment>
<dbReference type="PANTHER" id="PTHR32182:SF0">
    <property type="entry name" value="DNA REPLICATION AND REPAIR PROTEIN RECF"/>
    <property type="match status" value="1"/>
</dbReference>
<evidence type="ECO:0000256" key="3">
    <source>
        <dbReference type="ARBA" id="ARBA00020170"/>
    </source>
</evidence>
<keyword evidence="7 9" id="KW-0067">ATP-binding</keyword>
<dbReference type="EMBL" id="WJPP01000003">
    <property type="protein sequence ID" value="MRH78402.1"/>
    <property type="molecule type" value="Genomic_DNA"/>
</dbReference>
<dbReference type="GO" id="GO:0005737">
    <property type="term" value="C:cytoplasm"/>
    <property type="evidence" value="ECO:0007669"/>
    <property type="project" value="UniProtKB-SubCell"/>
</dbReference>
<keyword evidence="6 9" id="KW-0547">Nucleotide-binding</keyword>
<dbReference type="GO" id="GO:0003697">
    <property type="term" value="F:single-stranded DNA binding"/>
    <property type="evidence" value="ECO:0007669"/>
    <property type="project" value="UniProtKB-UniRule"/>
</dbReference>
<dbReference type="GO" id="GO:0000731">
    <property type="term" value="P:DNA synthesis involved in DNA repair"/>
    <property type="evidence" value="ECO:0007669"/>
    <property type="project" value="TreeGrafter"/>
</dbReference>
<dbReference type="PROSITE" id="PS00617">
    <property type="entry name" value="RECF_1"/>
    <property type="match status" value="1"/>
</dbReference>
<dbReference type="GO" id="GO:0006302">
    <property type="term" value="P:double-strand break repair"/>
    <property type="evidence" value="ECO:0007669"/>
    <property type="project" value="TreeGrafter"/>
</dbReference>
<dbReference type="Proteomes" id="UP000433788">
    <property type="component" value="Unassembled WGS sequence"/>
</dbReference>
<dbReference type="Pfam" id="PF02463">
    <property type="entry name" value="SMC_N"/>
    <property type="match status" value="1"/>
</dbReference>
<keyword evidence="9 10" id="KW-0234">DNA repair</keyword>
<dbReference type="SUPFAM" id="SSF52540">
    <property type="entry name" value="P-loop containing nucleoside triphosphate hydrolases"/>
    <property type="match status" value="1"/>
</dbReference>
<evidence type="ECO:0000256" key="10">
    <source>
        <dbReference type="RuleBase" id="RU000578"/>
    </source>
</evidence>
<evidence type="ECO:0000256" key="6">
    <source>
        <dbReference type="ARBA" id="ARBA00022741"/>
    </source>
</evidence>
<dbReference type="InterPro" id="IPR042174">
    <property type="entry name" value="RecF_2"/>
</dbReference>
<accession>A0A6N7QQX7</accession>
<dbReference type="InterPro" id="IPR003395">
    <property type="entry name" value="RecF/RecN/SMC_N"/>
</dbReference>
<keyword evidence="5 9" id="KW-0235">DNA replication</keyword>
<reference evidence="12 13" key="1">
    <citation type="submission" date="2019-11" db="EMBL/GenBank/DDBJ databases">
        <authorList>
            <person name="Zhang X.Y."/>
        </authorList>
    </citation>
    <scope>NUCLEOTIDE SEQUENCE [LARGE SCALE GENOMIC DNA]</scope>
    <source>
        <strain evidence="12 13">C176</strain>
    </source>
</reference>
<keyword evidence="9 10" id="KW-0742">SOS response</keyword>
<evidence type="ECO:0000256" key="7">
    <source>
        <dbReference type="ARBA" id="ARBA00022840"/>
    </source>
</evidence>
<dbReference type="GO" id="GO:0009432">
    <property type="term" value="P:SOS response"/>
    <property type="evidence" value="ECO:0007669"/>
    <property type="project" value="UniProtKB-UniRule"/>
</dbReference>
<evidence type="ECO:0000256" key="9">
    <source>
        <dbReference type="HAMAP-Rule" id="MF_00365"/>
    </source>
</evidence>
<keyword evidence="13" id="KW-1185">Reference proteome</keyword>
<keyword evidence="8 9" id="KW-0238">DNA-binding</keyword>
<dbReference type="Gene3D" id="1.20.1050.90">
    <property type="entry name" value="RecF/RecN/SMC, N-terminal domain"/>
    <property type="match status" value="1"/>
</dbReference>
<dbReference type="InterPro" id="IPR018078">
    <property type="entry name" value="DNA-binding_RecF_CS"/>
</dbReference>
<dbReference type="GO" id="GO:0005524">
    <property type="term" value="F:ATP binding"/>
    <property type="evidence" value="ECO:0007669"/>
    <property type="project" value="UniProtKB-UniRule"/>
</dbReference>
<dbReference type="PROSITE" id="PS00618">
    <property type="entry name" value="RECF_2"/>
    <property type="match status" value="1"/>
</dbReference>
<keyword evidence="4 9" id="KW-0963">Cytoplasm</keyword>
<comment type="caution">
    <text evidence="12">The sequence shown here is derived from an EMBL/GenBank/DDBJ whole genome shotgun (WGS) entry which is preliminary data.</text>
</comment>
<comment type="function">
    <text evidence="9 10">The RecF protein is involved in DNA metabolism; it is required for DNA replication and normal SOS inducibility. RecF binds preferentially to single-stranded, linear DNA. It also seems to bind ATP.</text>
</comment>
<dbReference type="GO" id="GO:0006260">
    <property type="term" value="P:DNA replication"/>
    <property type="evidence" value="ECO:0007669"/>
    <property type="project" value="UniProtKB-UniRule"/>
</dbReference>
<dbReference type="NCBIfam" id="TIGR00611">
    <property type="entry name" value="recf"/>
    <property type="match status" value="1"/>
</dbReference>
<sequence>MRLVAEKAVPSGLTVLNVQGFRHLASVSLNFSPHLNVIYGVNAAGKSSLLEAIYFLARAKSFLTPRLQRVIANGGKEVVVTGRVQNASGRHQLGVSFTEGKTRVRLNGEDVRSLSEFAGLIPIQVLNTEAQRLLTEGPTERRSFLNWGVFHVEPAYREVWRRYQRGLRQRNAALRLGNESVAKAWETELSEAGEVVTEVRTQFLNTLMTEWAMLLNDWMPHLTFDWRYRTGWLQGESLSDALQKGRSAELKQGFTLYGPHRADLVLVVDDQPVSQRLSRGQQKIVVIALRLALLTLWRQHSANRPLLLLDDLAAELDAHHRGLVMDRVRGMDVQTFITTIEAERVPFSDQAQWFHVEQGRISADERNERGSA</sequence>
<gene>
    <name evidence="9 12" type="primary">recF</name>
    <name evidence="12" type="ORF">GH984_06745</name>
</gene>
<feature type="binding site" evidence="9">
    <location>
        <begin position="40"/>
        <end position="47"/>
    </location>
    <ligand>
        <name>ATP</name>
        <dbReference type="ChEBI" id="CHEBI:30616"/>
    </ligand>
</feature>
<dbReference type="PANTHER" id="PTHR32182">
    <property type="entry name" value="DNA REPLICATION AND REPAIR PROTEIN RECF"/>
    <property type="match status" value="1"/>
</dbReference>
<dbReference type="InterPro" id="IPR027417">
    <property type="entry name" value="P-loop_NTPase"/>
</dbReference>
<evidence type="ECO:0000256" key="1">
    <source>
        <dbReference type="ARBA" id="ARBA00004496"/>
    </source>
</evidence>